<dbReference type="AlphaFoldDB" id="A0A9X6WPH7"/>
<feature type="domain" description="Barstar (barnase inhibitor)" evidence="2">
    <location>
        <begin position="8"/>
        <end position="86"/>
    </location>
</feature>
<dbReference type="Pfam" id="PF01337">
    <property type="entry name" value="Barstar"/>
    <property type="match status" value="1"/>
</dbReference>
<dbReference type="InterPro" id="IPR035905">
    <property type="entry name" value="Barstar-like_sf"/>
</dbReference>
<dbReference type="InterPro" id="IPR000468">
    <property type="entry name" value="Barstar"/>
</dbReference>
<sequence>MSYEHESIMVIDVCNINTPKELHLLLKEKLEFPDFYGENWDAFWDCITGFVSPLPNKIIFNGWLKLDNRLPRDTKIMEECLLDYNKMESIDPEWKSEFLFN</sequence>
<gene>
    <name evidence="3" type="ORF">COJ15_14470</name>
</gene>
<name>A0A9X6WPH7_BACTU</name>
<evidence type="ECO:0000256" key="1">
    <source>
        <dbReference type="ARBA" id="ARBA00006845"/>
    </source>
</evidence>
<organism evidence="3 4">
    <name type="scientific">Bacillus thuringiensis</name>
    <dbReference type="NCBI Taxonomy" id="1428"/>
    <lineage>
        <taxon>Bacteria</taxon>
        <taxon>Bacillati</taxon>
        <taxon>Bacillota</taxon>
        <taxon>Bacilli</taxon>
        <taxon>Bacillales</taxon>
        <taxon>Bacillaceae</taxon>
        <taxon>Bacillus</taxon>
        <taxon>Bacillus cereus group</taxon>
    </lineage>
</organism>
<protein>
    <submittedName>
        <fullName evidence="3">Barnase inhibitor</fullName>
    </submittedName>
</protein>
<evidence type="ECO:0000259" key="2">
    <source>
        <dbReference type="Pfam" id="PF01337"/>
    </source>
</evidence>
<dbReference type="EMBL" id="NUVX01000023">
    <property type="protein sequence ID" value="PFJ39492.1"/>
    <property type="molecule type" value="Genomic_DNA"/>
</dbReference>
<dbReference type="SUPFAM" id="SSF52038">
    <property type="entry name" value="Barstar-related"/>
    <property type="match status" value="1"/>
</dbReference>
<dbReference type="Proteomes" id="UP000224003">
    <property type="component" value="Unassembled WGS sequence"/>
</dbReference>
<proteinExistence type="inferred from homology"/>
<evidence type="ECO:0000313" key="3">
    <source>
        <dbReference type="EMBL" id="PFJ39492.1"/>
    </source>
</evidence>
<dbReference type="RefSeq" id="WP_098516961.1">
    <property type="nucleotide sequence ID" value="NZ_NUVX01000023.1"/>
</dbReference>
<accession>A0A9X6WPH7</accession>
<reference evidence="3 4" key="1">
    <citation type="submission" date="2017-09" db="EMBL/GenBank/DDBJ databases">
        <title>Large-scale bioinformatics analysis of Bacillus genomes uncovers conserved roles of natural products in bacterial physiology.</title>
        <authorList>
            <consortium name="Agbiome Team Llc"/>
            <person name="Bleich R.M."/>
            <person name="Grubbs K.J."/>
            <person name="Santa Maria K.C."/>
            <person name="Allen S.E."/>
            <person name="Farag S."/>
            <person name="Shank E.A."/>
            <person name="Bowers A."/>
        </authorList>
    </citation>
    <scope>NUCLEOTIDE SEQUENCE [LARGE SCALE GENOMIC DNA]</scope>
    <source>
        <strain evidence="3 4">AFS085496</strain>
    </source>
</reference>
<evidence type="ECO:0000313" key="4">
    <source>
        <dbReference type="Proteomes" id="UP000224003"/>
    </source>
</evidence>
<comment type="caution">
    <text evidence="3">The sequence shown here is derived from an EMBL/GenBank/DDBJ whole genome shotgun (WGS) entry which is preliminary data.</text>
</comment>
<dbReference type="Gene3D" id="3.30.370.10">
    <property type="entry name" value="Barstar-like"/>
    <property type="match status" value="1"/>
</dbReference>
<comment type="similarity">
    <text evidence="1">Belongs to the barstar family.</text>
</comment>